<dbReference type="SUPFAM" id="SSF47413">
    <property type="entry name" value="lambda repressor-like DNA-binding domains"/>
    <property type="match status" value="1"/>
</dbReference>
<dbReference type="Proteomes" id="UP000326554">
    <property type="component" value="Unassembled WGS sequence"/>
</dbReference>
<dbReference type="Pfam" id="PF01381">
    <property type="entry name" value="HTH_3"/>
    <property type="match status" value="1"/>
</dbReference>
<keyword evidence="1" id="KW-0472">Membrane</keyword>
<protein>
    <submittedName>
        <fullName evidence="3">Helix-turn-helix transcriptional regulator</fullName>
    </submittedName>
</protein>
<keyword evidence="4" id="KW-1185">Reference proteome</keyword>
<dbReference type="AlphaFoldDB" id="A0A5J5GC30"/>
<evidence type="ECO:0000259" key="2">
    <source>
        <dbReference type="PROSITE" id="PS50943"/>
    </source>
</evidence>
<dbReference type="Gene3D" id="1.10.260.40">
    <property type="entry name" value="lambda repressor-like DNA-binding domains"/>
    <property type="match status" value="1"/>
</dbReference>
<feature type="transmembrane region" description="Helical" evidence="1">
    <location>
        <begin position="222"/>
        <end position="246"/>
    </location>
</feature>
<proteinExistence type="predicted"/>
<dbReference type="InterPro" id="IPR001387">
    <property type="entry name" value="Cro/C1-type_HTH"/>
</dbReference>
<comment type="caution">
    <text evidence="3">The sequence shown here is derived from an EMBL/GenBank/DDBJ whole genome shotgun (WGS) entry which is preliminary data.</text>
</comment>
<keyword evidence="1" id="KW-0812">Transmembrane</keyword>
<dbReference type="EMBL" id="VYQE01000006">
    <property type="protein sequence ID" value="KAA9005715.1"/>
    <property type="molecule type" value="Genomic_DNA"/>
</dbReference>
<organism evidence="3 4">
    <name type="scientific">Histidinibacterium aquaticum</name>
    <dbReference type="NCBI Taxonomy" id="2613962"/>
    <lineage>
        <taxon>Bacteria</taxon>
        <taxon>Pseudomonadati</taxon>
        <taxon>Pseudomonadota</taxon>
        <taxon>Alphaproteobacteria</taxon>
        <taxon>Rhodobacterales</taxon>
        <taxon>Paracoccaceae</taxon>
        <taxon>Histidinibacterium</taxon>
    </lineage>
</organism>
<dbReference type="InterPro" id="IPR010982">
    <property type="entry name" value="Lambda_DNA-bd_dom_sf"/>
</dbReference>
<keyword evidence="1" id="KW-1133">Transmembrane helix</keyword>
<reference evidence="3 4" key="1">
    <citation type="submission" date="2019-09" db="EMBL/GenBank/DDBJ databases">
        <authorList>
            <person name="Park J.-S."/>
            <person name="Choi H.-J."/>
        </authorList>
    </citation>
    <scope>NUCLEOTIDE SEQUENCE [LARGE SCALE GENOMIC DNA]</scope>
    <source>
        <strain evidence="3 4">176SS1-4</strain>
    </source>
</reference>
<evidence type="ECO:0000313" key="3">
    <source>
        <dbReference type="EMBL" id="KAA9005715.1"/>
    </source>
</evidence>
<accession>A0A5J5GC30</accession>
<dbReference type="PROSITE" id="PS50943">
    <property type="entry name" value="HTH_CROC1"/>
    <property type="match status" value="1"/>
</dbReference>
<dbReference type="SMART" id="SM00530">
    <property type="entry name" value="HTH_XRE"/>
    <property type="match status" value="1"/>
</dbReference>
<name>A0A5J5GC30_9RHOB</name>
<feature type="domain" description="HTH cro/C1-type" evidence="2">
    <location>
        <begin position="18"/>
        <end position="73"/>
    </location>
</feature>
<dbReference type="CDD" id="cd00093">
    <property type="entry name" value="HTH_XRE"/>
    <property type="match status" value="1"/>
</dbReference>
<dbReference type="GO" id="GO:0003677">
    <property type="term" value="F:DNA binding"/>
    <property type="evidence" value="ECO:0007669"/>
    <property type="project" value="InterPro"/>
</dbReference>
<sequence length="285" mass="31998">MVTIIDKRERSALFRDRLAEAMAERRVSQAHLAREAGVDRSTVSQLLKPGARLPNAHVAAQCAAILGVSTDWLLGLSHRPERAADLAALAMSMTKAPRALVDEQIFAWHREAEGYKIRHVPAGLPDMLKTTEMLHWEYEAALGRTAQQAIGASEDRLNWMRAAQSDYEICLPEHEIRAFVAGTGYYAGIPREVRAAQLEHMSALVDQLFPSMRLFLFDARRLFSAPVTVFGPLLAVIYIGSNYLVFRDTERVRTMTRHFDKLVREADIADRALPGYLESLKSELV</sequence>
<dbReference type="RefSeq" id="WP_150446622.1">
    <property type="nucleotide sequence ID" value="NZ_VYQE01000006.1"/>
</dbReference>
<evidence type="ECO:0000256" key="1">
    <source>
        <dbReference type="SAM" id="Phobius"/>
    </source>
</evidence>
<gene>
    <name evidence="3" type="ORF">F3S47_17605</name>
</gene>
<evidence type="ECO:0000313" key="4">
    <source>
        <dbReference type="Proteomes" id="UP000326554"/>
    </source>
</evidence>